<organism evidence="6 7">
    <name type="scientific">Punica granatum</name>
    <name type="common">Pomegranate</name>
    <dbReference type="NCBI Taxonomy" id="22663"/>
    <lineage>
        <taxon>Eukaryota</taxon>
        <taxon>Viridiplantae</taxon>
        <taxon>Streptophyta</taxon>
        <taxon>Embryophyta</taxon>
        <taxon>Tracheophyta</taxon>
        <taxon>Spermatophyta</taxon>
        <taxon>Magnoliopsida</taxon>
        <taxon>eudicotyledons</taxon>
        <taxon>Gunneridae</taxon>
        <taxon>Pentapetalae</taxon>
        <taxon>rosids</taxon>
        <taxon>malvids</taxon>
        <taxon>Myrtales</taxon>
        <taxon>Lythraceae</taxon>
        <taxon>Punica</taxon>
    </lineage>
</organism>
<dbReference type="SUPFAM" id="SSF50104">
    <property type="entry name" value="Translation proteins SH3-like domain"/>
    <property type="match status" value="1"/>
</dbReference>
<dbReference type="InterPro" id="IPR014722">
    <property type="entry name" value="Rib_uL2_dom2"/>
</dbReference>
<dbReference type="Gene3D" id="2.30.30.30">
    <property type="match status" value="1"/>
</dbReference>
<name>A0A2I0I0A1_PUNGR</name>
<dbReference type="STRING" id="22663.A0A2I0I0A1"/>
<dbReference type="InterPro" id="IPR008991">
    <property type="entry name" value="Translation_prot_SH3-like_sf"/>
</dbReference>
<evidence type="ECO:0000256" key="3">
    <source>
        <dbReference type="ARBA" id="ARBA00023274"/>
    </source>
</evidence>
<dbReference type="EMBL" id="PGOL01004419">
    <property type="protein sequence ID" value="PKI37385.1"/>
    <property type="molecule type" value="Genomic_DNA"/>
</dbReference>
<sequence length="131" mass="14196">MPVGKIIHYIYITHGKGGQLARVAGAITKLIAKEGKSATLELPYGERRLISKNCLAIVGQMGNVGVIQKRKSLGKARSKRWLGKRPIVRGVAMNPVDHPHGGGEGKAPIGRKKPATPWGYLALGRSRERNK</sequence>
<gene>
    <name evidence="6" type="ORF">CRG98_042224</name>
</gene>
<dbReference type="AlphaFoldDB" id="A0A2I0I0A1"/>
<keyword evidence="7" id="KW-1185">Reference proteome</keyword>
<protein>
    <recommendedName>
        <fullName evidence="5">Large ribosomal subunit protein uL2 C-terminal domain-containing protein</fullName>
    </recommendedName>
</protein>
<evidence type="ECO:0000256" key="4">
    <source>
        <dbReference type="SAM" id="MobiDB-lite"/>
    </source>
</evidence>
<comment type="caution">
    <text evidence="6">The sequence shown here is derived from an EMBL/GenBank/DDBJ whole genome shotgun (WGS) entry which is preliminary data.</text>
</comment>
<keyword evidence="3" id="KW-0687">Ribonucleoprotein</keyword>
<dbReference type="InterPro" id="IPR022669">
    <property type="entry name" value="Ribosomal_uL2_C"/>
</dbReference>
<feature type="domain" description="Large ribosomal subunit protein uL2 C-terminal" evidence="5">
    <location>
        <begin position="1"/>
        <end position="121"/>
    </location>
</feature>
<dbReference type="PROSITE" id="PS00467">
    <property type="entry name" value="RIBOSOMAL_L2"/>
    <property type="match status" value="1"/>
</dbReference>
<dbReference type="GO" id="GO:0032543">
    <property type="term" value="P:mitochondrial translation"/>
    <property type="evidence" value="ECO:0007669"/>
    <property type="project" value="TreeGrafter"/>
</dbReference>
<evidence type="ECO:0000313" key="7">
    <source>
        <dbReference type="Proteomes" id="UP000233551"/>
    </source>
</evidence>
<dbReference type="SMART" id="SM01382">
    <property type="entry name" value="Ribosomal_L2_C"/>
    <property type="match status" value="1"/>
</dbReference>
<dbReference type="InterPro" id="IPR002171">
    <property type="entry name" value="Ribosomal_uL2"/>
</dbReference>
<dbReference type="PANTHER" id="PTHR13691">
    <property type="entry name" value="RIBOSOMAL PROTEIN L2"/>
    <property type="match status" value="1"/>
</dbReference>
<proteinExistence type="inferred from homology"/>
<dbReference type="Gene3D" id="4.10.950.10">
    <property type="entry name" value="Ribosomal protein L2, domain 3"/>
    <property type="match status" value="1"/>
</dbReference>
<dbReference type="InterPro" id="IPR022671">
    <property type="entry name" value="Ribosomal_uL2_CS"/>
</dbReference>
<dbReference type="GO" id="GO:0005762">
    <property type="term" value="C:mitochondrial large ribosomal subunit"/>
    <property type="evidence" value="ECO:0007669"/>
    <property type="project" value="TreeGrafter"/>
</dbReference>
<dbReference type="PANTHER" id="PTHR13691:SF5">
    <property type="entry name" value="LARGE RIBOSOMAL SUBUNIT PROTEIN UL2M"/>
    <property type="match status" value="1"/>
</dbReference>
<dbReference type="Pfam" id="PF03947">
    <property type="entry name" value="Ribosomal_L2_C"/>
    <property type="match status" value="1"/>
</dbReference>
<keyword evidence="2" id="KW-0689">Ribosomal protein</keyword>
<feature type="region of interest" description="Disordered" evidence="4">
    <location>
        <begin position="92"/>
        <end position="131"/>
    </location>
</feature>
<evidence type="ECO:0000259" key="5">
    <source>
        <dbReference type="SMART" id="SM01382"/>
    </source>
</evidence>
<evidence type="ECO:0000256" key="2">
    <source>
        <dbReference type="ARBA" id="ARBA00022980"/>
    </source>
</evidence>
<dbReference type="GO" id="GO:0003735">
    <property type="term" value="F:structural constituent of ribosome"/>
    <property type="evidence" value="ECO:0007669"/>
    <property type="project" value="InterPro"/>
</dbReference>
<reference evidence="6 7" key="1">
    <citation type="submission" date="2017-11" db="EMBL/GenBank/DDBJ databases">
        <title>De-novo sequencing of pomegranate (Punica granatum L.) genome.</title>
        <authorList>
            <person name="Akparov Z."/>
            <person name="Amiraslanov A."/>
            <person name="Hajiyeva S."/>
            <person name="Abbasov M."/>
            <person name="Kaur K."/>
            <person name="Hamwieh A."/>
            <person name="Solovyev V."/>
            <person name="Salamov A."/>
            <person name="Braich B."/>
            <person name="Kosarev P."/>
            <person name="Mahmoud A."/>
            <person name="Hajiyev E."/>
            <person name="Babayeva S."/>
            <person name="Izzatullayeva V."/>
            <person name="Mammadov A."/>
            <person name="Mammadov A."/>
            <person name="Sharifova S."/>
            <person name="Ojaghi J."/>
            <person name="Eynullazada K."/>
            <person name="Bayramov B."/>
            <person name="Abdulazimova A."/>
            <person name="Shahmuradov I."/>
        </authorList>
    </citation>
    <scope>NUCLEOTIDE SEQUENCE [LARGE SCALE GENOMIC DNA]</scope>
    <source>
        <strain evidence="7">cv. AG2017</strain>
        <tissue evidence="6">Leaf</tissue>
    </source>
</reference>
<accession>A0A2I0I0A1</accession>
<dbReference type="Proteomes" id="UP000233551">
    <property type="component" value="Unassembled WGS sequence"/>
</dbReference>
<dbReference type="FunFam" id="4.10.950.10:FF:000001">
    <property type="entry name" value="50S ribosomal protein L2"/>
    <property type="match status" value="1"/>
</dbReference>
<dbReference type="GO" id="GO:0003723">
    <property type="term" value="F:RNA binding"/>
    <property type="evidence" value="ECO:0007669"/>
    <property type="project" value="TreeGrafter"/>
</dbReference>
<dbReference type="InterPro" id="IPR014726">
    <property type="entry name" value="Ribosomal_uL2_dom3"/>
</dbReference>
<comment type="similarity">
    <text evidence="1">Belongs to the universal ribosomal protein uL2 family.</text>
</comment>
<evidence type="ECO:0000313" key="6">
    <source>
        <dbReference type="EMBL" id="PKI37385.1"/>
    </source>
</evidence>
<evidence type="ECO:0000256" key="1">
    <source>
        <dbReference type="ARBA" id="ARBA00005636"/>
    </source>
</evidence>